<organism evidence="5 6">
    <name type="scientific">Butyrivibrio fibrisolvens</name>
    <dbReference type="NCBI Taxonomy" id="831"/>
    <lineage>
        <taxon>Bacteria</taxon>
        <taxon>Bacillati</taxon>
        <taxon>Bacillota</taxon>
        <taxon>Clostridia</taxon>
        <taxon>Lachnospirales</taxon>
        <taxon>Lachnospiraceae</taxon>
        <taxon>Butyrivibrio</taxon>
    </lineage>
</organism>
<keyword evidence="6" id="KW-1185">Reference proteome</keyword>
<gene>
    <name evidence="5" type="ORF">CPT75_13710</name>
</gene>
<dbReference type="Proteomes" id="UP000245488">
    <property type="component" value="Chromosome"/>
</dbReference>
<feature type="region of interest" description="Disordered" evidence="4">
    <location>
        <begin position="222"/>
        <end position="244"/>
    </location>
</feature>
<accession>A0A317G6H5</accession>
<keyword evidence="2 3" id="KW-1005">Bacterial flagellum biogenesis</keyword>
<feature type="compositionally biased region" description="Polar residues" evidence="4">
    <location>
        <begin position="227"/>
        <end position="236"/>
    </location>
</feature>
<comment type="caution">
    <text evidence="5">The sequence shown here is derived from an EMBL/GenBank/DDBJ whole genome shotgun (WGS) entry which is preliminary data.</text>
</comment>
<protein>
    <recommendedName>
        <fullName evidence="3">Basal-body rod modification protein FlgD</fullName>
    </recommendedName>
</protein>
<name>A0A317G6H5_BUTFI</name>
<evidence type="ECO:0000313" key="5">
    <source>
        <dbReference type="EMBL" id="PWT28090.1"/>
    </source>
</evidence>
<dbReference type="GO" id="GO:0044781">
    <property type="term" value="P:bacterial-type flagellum organization"/>
    <property type="evidence" value="ECO:0007669"/>
    <property type="project" value="UniProtKB-UniRule"/>
</dbReference>
<evidence type="ECO:0000256" key="4">
    <source>
        <dbReference type="SAM" id="MobiDB-lite"/>
    </source>
</evidence>
<comment type="similarity">
    <text evidence="1 3">Belongs to the FlgD family.</text>
</comment>
<evidence type="ECO:0000256" key="2">
    <source>
        <dbReference type="ARBA" id="ARBA00022795"/>
    </source>
</evidence>
<dbReference type="Pfam" id="PF03963">
    <property type="entry name" value="FlgD"/>
    <property type="match status" value="1"/>
</dbReference>
<dbReference type="AlphaFoldDB" id="A0A317G6H5"/>
<dbReference type="EMBL" id="NXNG01000001">
    <property type="protein sequence ID" value="PWT28090.1"/>
    <property type="molecule type" value="Genomic_DNA"/>
</dbReference>
<proteinExistence type="inferred from homology"/>
<dbReference type="RefSeq" id="WP_110073361.1">
    <property type="nucleotide sequence ID" value="NZ_CM009896.1"/>
</dbReference>
<dbReference type="InterPro" id="IPR005648">
    <property type="entry name" value="FlgD"/>
</dbReference>
<evidence type="ECO:0000256" key="3">
    <source>
        <dbReference type="RuleBase" id="RU362076"/>
    </source>
</evidence>
<evidence type="ECO:0000256" key="1">
    <source>
        <dbReference type="ARBA" id="ARBA00010577"/>
    </source>
</evidence>
<sequence>MAVDAIVKDGVIVNNGQAASEKKDSTTTTKLGEYKEQFMQLLCAQMKYQDPLEPTSNTEYISQYAQFTQVEQMQNLSNTVALNRAADMVGKTVQITQVDEETGETKSIVEGKVDFVTYESGTSYVSVNGNKYKLDDVTAVVDGTYFDNTQLAESVRKDLDKLPGVDYVTLYADKDRLERMLANYETMTAMTGDVSQFFSTAELSKISQYALKYADLIDQAAKETENAHTSQPVESLNNEDKEDT</sequence>
<reference evidence="5 6" key="1">
    <citation type="submission" date="2017-09" db="EMBL/GenBank/DDBJ databases">
        <title>High-quality draft genome sequence of Butyrivibrio fibrisolvens INBov1, isolated from cow rumen.</title>
        <authorList>
            <person name="Rodriguez Hernaez J."/>
            <person name="Rivarola M."/>
            <person name="Paniego N."/>
            <person name="Cravero S."/>
            <person name="Ceron Cucchi M."/>
            <person name="Martinez M.C."/>
        </authorList>
    </citation>
    <scope>NUCLEOTIDE SEQUENCE [LARGE SCALE GENOMIC DNA]</scope>
    <source>
        <strain evidence="5 6">INBov1</strain>
    </source>
</reference>
<evidence type="ECO:0000313" key="6">
    <source>
        <dbReference type="Proteomes" id="UP000245488"/>
    </source>
</evidence>
<comment type="function">
    <text evidence="3">Required for flagellar hook formation. May act as a scaffolding protein.</text>
</comment>